<feature type="non-terminal residue" evidence="1">
    <location>
        <position position="101"/>
    </location>
</feature>
<dbReference type="EMBL" id="UINC01078386">
    <property type="protein sequence ID" value="SVC19417.1"/>
    <property type="molecule type" value="Genomic_DNA"/>
</dbReference>
<protein>
    <submittedName>
        <fullName evidence="1">Uncharacterized protein</fullName>
    </submittedName>
</protein>
<dbReference type="AlphaFoldDB" id="A0A382K8Q1"/>
<sequence>MNSIRLSLFLGLSCLLSFTFFLGSCRSVAEYRGTRAPGFASPYRVAAVEKSWMARHKYDHDRRLLIPVHKGTRWGAVQEYKEDGSIVFRDWWVRNVKVEDL</sequence>
<accession>A0A382K8Q1</accession>
<organism evidence="1">
    <name type="scientific">marine metagenome</name>
    <dbReference type="NCBI Taxonomy" id="408172"/>
    <lineage>
        <taxon>unclassified sequences</taxon>
        <taxon>metagenomes</taxon>
        <taxon>ecological metagenomes</taxon>
    </lineage>
</organism>
<name>A0A382K8Q1_9ZZZZ</name>
<gene>
    <name evidence="1" type="ORF">METZ01_LOCUS272271</name>
</gene>
<evidence type="ECO:0000313" key="1">
    <source>
        <dbReference type="EMBL" id="SVC19417.1"/>
    </source>
</evidence>
<reference evidence="1" key="1">
    <citation type="submission" date="2018-05" db="EMBL/GenBank/DDBJ databases">
        <authorList>
            <person name="Lanie J.A."/>
            <person name="Ng W.-L."/>
            <person name="Kazmierczak K.M."/>
            <person name="Andrzejewski T.M."/>
            <person name="Davidsen T.M."/>
            <person name="Wayne K.J."/>
            <person name="Tettelin H."/>
            <person name="Glass J.I."/>
            <person name="Rusch D."/>
            <person name="Podicherti R."/>
            <person name="Tsui H.-C.T."/>
            <person name="Winkler M.E."/>
        </authorList>
    </citation>
    <scope>NUCLEOTIDE SEQUENCE</scope>
</reference>
<proteinExistence type="predicted"/>
<dbReference type="PROSITE" id="PS51257">
    <property type="entry name" value="PROKAR_LIPOPROTEIN"/>
    <property type="match status" value="1"/>
</dbReference>